<keyword evidence="6" id="KW-0418">Kinase</keyword>
<evidence type="ECO:0000256" key="16">
    <source>
        <dbReference type="SAM" id="MobiDB-lite"/>
    </source>
</evidence>
<dbReference type="GO" id="GO:0046872">
    <property type="term" value="F:metal ion binding"/>
    <property type="evidence" value="ECO:0007669"/>
    <property type="project" value="UniProtKB-KW"/>
</dbReference>
<dbReference type="InterPro" id="IPR003594">
    <property type="entry name" value="HATPase_dom"/>
</dbReference>
<dbReference type="SUPFAM" id="SSF55785">
    <property type="entry name" value="PYP-like sensor domain (PAS domain)"/>
    <property type="match status" value="1"/>
</dbReference>
<keyword evidence="8" id="KW-0067">ATP-binding</keyword>
<evidence type="ECO:0000256" key="1">
    <source>
        <dbReference type="ARBA" id="ARBA00013081"/>
    </source>
</evidence>
<dbReference type="GO" id="GO:0016301">
    <property type="term" value="F:kinase activity"/>
    <property type="evidence" value="ECO:0007669"/>
    <property type="project" value="UniProtKB-KW"/>
</dbReference>
<evidence type="ECO:0000256" key="12">
    <source>
        <dbReference type="ARBA" id="ARBA00047761"/>
    </source>
</evidence>
<evidence type="ECO:0000259" key="17">
    <source>
        <dbReference type="SMART" id="SM00331"/>
    </source>
</evidence>
<dbReference type="EC" id="3.1.3.16" evidence="1"/>
<keyword evidence="5" id="KW-0547">Nucleotide-binding</keyword>
<sequence length="718" mass="76398">MDSTPSPSSSSPFDLVSSALGRYIPRGSAAAGPAEPRGDPAAGRPEHEHPAGGPPEQILGAVNLDRELRVTHRNLEAPVFAGLDAVPGSPFVDLLPRGDVPTVTRRLRQVLETGEAHVARVQRLRRRDGSELVVSMSILPAAAPQEGLTVSVIAMARRLHLYAAETAIGTSLDIGETAQSLAESLLAWGDVAAVDLDFAVWTGEGVSERARGRIRLRRAALVPDRAWPEGYVTLGEDLPGDASRLLSQAIRRSDAPQSIVLPDREAIERVLGSPRLVRALVPGDRSAGVACVPLVLEGDPPVVLGVAEVWRRADRPFADSELFDLQELVARTSHHVDLARQHQREHTQVLALQRRLLPRSAGGTVQTASVYQPATPDSAGVGGDWVNSFPLPDGRTALVVGDVVGHGLGAAATMGQLSMEARALLSAGLAPDEVLEHLDETVTVLDDAESGLAAGYSALGSTCCIAVYDPVSHRVALSSAGHLPPILVSPDGRAGPLPVRPHPGLGAEFALREPFGVHTFVAPPGSLLALYTDGLVEDPAVPIDEGIGRLADAVSAVHPWDTLQQAVRRVVSEVMPTRQRDDVTLLLARMIGYRKGDTATWRLPARDDAAARARALVAALLRQWRTRDSTRDSVLLLVSELVTNAVRFAGGPITVRLIRTGPGLLCEVGDTANGRPRLGRGGLLDDGGRGLHVVHRLTSRWGVRWTDTGKVVWAEVVR</sequence>
<evidence type="ECO:0000256" key="6">
    <source>
        <dbReference type="ARBA" id="ARBA00022777"/>
    </source>
</evidence>
<keyword evidence="3" id="KW-0808">Transferase</keyword>
<dbReference type="InterPro" id="IPR036890">
    <property type="entry name" value="HATPase_C_sf"/>
</dbReference>
<evidence type="ECO:0000256" key="8">
    <source>
        <dbReference type="ARBA" id="ARBA00022840"/>
    </source>
</evidence>
<comment type="catalytic activity">
    <reaction evidence="12">
        <text>O-phospho-L-seryl-[protein] + H2O = L-seryl-[protein] + phosphate</text>
        <dbReference type="Rhea" id="RHEA:20629"/>
        <dbReference type="Rhea" id="RHEA-COMP:9863"/>
        <dbReference type="Rhea" id="RHEA-COMP:11604"/>
        <dbReference type="ChEBI" id="CHEBI:15377"/>
        <dbReference type="ChEBI" id="CHEBI:29999"/>
        <dbReference type="ChEBI" id="CHEBI:43474"/>
        <dbReference type="ChEBI" id="CHEBI:83421"/>
        <dbReference type="EC" id="3.1.3.16"/>
    </reaction>
</comment>
<dbReference type="GO" id="GO:0004722">
    <property type="term" value="F:protein serine/threonine phosphatase activity"/>
    <property type="evidence" value="ECO:0007669"/>
    <property type="project" value="UniProtKB-EC"/>
</dbReference>
<accession>A0A6B3QVB7</accession>
<evidence type="ECO:0000256" key="14">
    <source>
        <dbReference type="ARBA" id="ARBA00075117"/>
    </source>
</evidence>
<dbReference type="EMBL" id="JAAIFS010000011">
    <property type="protein sequence ID" value="NEV91972.1"/>
    <property type="molecule type" value="Genomic_DNA"/>
</dbReference>
<protein>
    <recommendedName>
        <fullName evidence="1">protein-serine/threonine phosphatase</fullName>
        <ecNumber evidence="1">3.1.3.16</ecNumber>
    </recommendedName>
    <alternativeName>
        <fullName evidence="15">Protein-serine/threonine phosphatase</fullName>
    </alternativeName>
    <alternativeName>
        <fullName evidence="14">Serine/threonine-protein kinase</fullName>
    </alternativeName>
</protein>
<keyword evidence="2" id="KW-0597">Phosphoprotein</keyword>
<dbReference type="Gene3D" id="3.30.450.40">
    <property type="match status" value="1"/>
</dbReference>
<dbReference type="Gene3D" id="3.60.40.10">
    <property type="entry name" value="PPM-type phosphatase domain"/>
    <property type="match status" value="1"/>
</dbReference>
<name>A0A6B3QVB7_STRTE</name>
<dbReference type="InterPro" id="IPR029016">
    <property type="entry name" value="GAF-like_dom_sf"/>
</dbReference>
<feature type="domain" description="PPM-type phosphatase" evidence="17">
    <location>
        <begin position="365"/>
        <end position="590"/>
    </location>
</feature>
<keyword evidence="4" id="KW-0479">Metal-binding</keyword>
<evidence type="ECO:0000256" key="11">
    <source>
        <dbReference type="ARBA" id="ARBA00023211"/>
    </source>
</evidence>
<feature type="region of interest" description="Disordered" evidence="16">
    <location>
        <begin position="24"/>
        <end position="57"/>
    </location>
</feature>
<evidence type="ECO:0000256" key="3">
    <source>
        <dbReference type="ARBA" id="ARBA00022679"/>
    </source>
</evidence>
<evidence type="ECO:0000256" key="10">
    <source>
        <dbReference type="ARBA" id="ARBA00022912"/>
    </source>
</evidence>
<keyword evidence="9" id="KW-0460">Magnesium</keyword>
<dbReference type="FunFam" id="3.30.565.10:FF:000028">
    <property type="entry name" value="PAS sensor protein"/>
    <property type="match status" value="1"/>
</dbReference>
<dbReference type="Pfam" id="PF07228">
    <property type="entry name" value="SpoIIE"/>
    <property type="match status" value="1"/>
</dbReference>
<dbReference type="SUPFAM" id="SSF55874">
    <property type="entry name" value="ATPase domain of HSP90 chaperone/DNA topoisomerase II/histidine kinase"/>
    <property type="match status" value="1"/>
</dbReference>
<organism evidence="18">
    <name type="scientific">Streptomyces tendae</name>
    <dbReference type="NCBI Taxonomy" id="1932"/>
    <lineage>
        <taxon>Bacteria</taxon>
        <taxon>Bacillati</taxon>
        <taxon>Actinomycetota</taxon>
        <taxon>Actinomycetes</taxon>
        <taxon>Kitasatosporales</taxon>
        <taxon>Streptomycetaceae</taxon>
        <taxon>Streptomyces</taxon>
    </lineage>
</organism>
<dbReference type="Pfam" id="PF08448">
    <property type="entry name" value="PAS_4"/>
    <property type="match status" value="1"/>
</dbReference>
<reference evidence="18" key="1">
    <citation type="journal article" date="2020" name="Microorganisms">
        <title>Isolation, Genomic and Metabolomic Characterization of Streptomyces tendae VITAKN with Quorum Sensing Inhibitory Activity from Southern India.</title>
        <authorList>
            <person name="Ishaque N.M."/>
            <person name="Burgsdorf I."/>
            <person name="Limlingan Malit J.J."/>
            <person name="Saha S."/>
            <person name="Teta R."/>
            <person name="Ewe D."/>
            <person name="Kannabiran K."/>
            <person name="Hrouzek P."/>
            <person name="Steindler L."/>
            <person name="Costantino V."/>
            <person name="Saurav K."/>
        </authorList>
    </citation>
    <scope>NUCLEOTIDE SEQUENCE</scope>
    <source>
        <strain evidence="18">VITAKN</strain>
    </source>
</reference>
<dbReference type="CDD" id="cd00130">
    <property type="entry name" value="PAS"/>
    <property type="match status" value="1"/>
</dbReference>
<dbReference type="FunFam" id="3.60.40.10:FF:000005">
    <property type="entry name" value="Serine/threonine protein phosphatase"/>
    <property type="match status" value="1"/>
</dbReference>
<evidence type="ECO:0000256" key="15">
    <source>
        <dbReference type="ARBA" id="ARBA00081350"/>
    </source>
</evidence>
<dbReference type="InterPro" id="IPR052016">
    <property type="entry name" value="Bact_Sigma-Reg"/>
</dbReference>
<evidence type="ECO:0000313" key="18">
    <source>
        <dbReference type="EMBL" id="NEV91972.1"/>
    </source>
</evidence>
<dbReference type="GO" id="GO:0005524">
    <property type="term" value="F:ATP binding"/>
    <property type="evidence" value="ECO:0007669"/>
    <property type="project" value="UniProtKB-KW"/>
</dbReference>
<gene>
    <name evidence="18" type="ORF">GUR47_35675</name>
</gene>
<evidence type="ECO:0000256" key="4">
    <source>
        <dbReference type="ARBA" id="ARBA00022723"/>
    </source>
</evidence>
<comment type="caution">
    <text evidence="18">The sequence shown here is derived from an EMBL/GenBank/DDBJ whole genome shotgun (WGS) entry which is preliminary data.</text>
</comment>
<evidence type="ECO:0000256" key="2">
    <source>
        <dbReference type="ARBA" id="ARBA00022553"/>
    </source>
</evidence>
<dbReference type="InterPro" id="IPR013656">
    <property type="entry name" value="PAS_4"/>
</dbReference>
<dbReference type="SUPFAM" id="SSF81606">
    <property type="entry name" value="PP2C-like"/>
    <property type="match status" value="1"/>
</dbReference>
<dbReference type="Pfam" id="PF13581">
    <property type="entry name" value="HATPase_c_2"/>
    <property type="match status" value="1"/>
</dbReference>
<evidence type="ECO:0000256" key="7">
    <source>
        <dbReference type="ARBA" id="ARBA00022801"/>
    </source>
</evidence>
<dbReference type="CDD" id="cd16936">
    <property type="entry name" value="HATPase_RsbW-like"/>
    <property type="match status" value="1"/>
</dbReference>
<dbReference type="FunFam" id="3.30.450.40:FF:000087">
    <property type="entry name" value="Phosphoserine phosphatase RsbP"/>
    <property type="match status" value="1"/>
</dbReference>
<dbReference type="SMART" id="SM00331">
    <property type="entry name" value="PP2C_SIG"/>
    <property type="match status" value="1"/>
</dbReference>
<keyword evidence="11" id="KW-0464">Manganese</keyword>
<dbReference type="Gene3D" id="3.30.565.10">
    <property type="entry name" value="Histidine kinase-like ATPase, C-terminal domain"/>
    <property type="match status" value="1"/>
</dbReference>
<comment type="function">
    <text evidence="13">Primarily acts as an independent SigF regulator that is sensitive to the osmosensory signal, mediating the cross talk of PknD with the SigF regulon. Possesses both phosphatase and kinase activities. The kinase domain functions as a classic anti-sigma factor-like kinase to phosphorylate the anti-anti-sigma factor domain at the canonical regulatory site, and the phosphatase domain antagonizes this activity.</text>
</comment>
<keyword evidence="7" id="KW-0378">Hydrolase</keyword>
<proteinExistence type="predicted"/>
<evidence type="ECO:0000256" key="13">
    <source>
        <dbReference type="ARBA" id="ARBA00056274"/>
    </source>
</evidence>
<dbReference type="PANTHER" id="PTHR43156:SF2">
    <property type="entry name" value="STAGE II SPORULATION PROTEIN E"/>
    <property type="match status" value="1"/>
</dbReference>
<dbReference type="InterPro" id="IPR035965">
    <property type="entry name" value="PAS-like_dom_sf"/>
</dbReference>
<dbReference type="InterPro" id="IPR036457">
    <property type="entry name" value="PPM-type-like_dom_sf"/>
</dbReference>
<evidence type="ECO:0000256" key="5">
    <source>
        <dbReference type="ARBA" id="ARBA00022741"/>
    </source>
</evidence>
<dbReference type="RefSeq" id="WP_164460945.1">
    <property type="nucleotide sequence ID" value="NZ_JAAIFS010000011.1"/>
</dbReference>
<dbReference type="AlphaFoldDB" id="A0A6B3QVB7"/>
<evidence type="ECO:0000256" key="9">
    <source>
        <dbReference type="ARBA" id="ARBA00022842"/>
    </source>
</evidence>
<keyword evidence="10" id="KW-0904">Protein phosphatase</keyword>
<dbReference type="PANTHER" id="PTHR43156">
    <property type="entry name" value="STAGE II SPORULATION PROTEIN E-RELATED"/>
    <property type="match status" value="1"/>
</dbReference>
<dbReference type="InterPro" id="IPR001932">
    <property type="entry name" value="PPM-type_phosphatase-like_dom"/>
</dbReference>
<dbReference type="InterPro" id="IPR000014">
    <property type="entry name" value="PAS"/>
</dbReference>